<gene>
    <name evidence="1" type="ordered locus">Plim_1561</name>
</gene>
<proteinExistence type="predicted"/>
<organism evidence="1 2">
    <name type="scientific">Planctopirus limnophila (strain ATCC 43296 / DSM 3776 / IFAM 1008 / Mu 290)</name>
    <name type="common">Planctomyces limnophilus</name>
    <dbReference type="NCBI Taxonomy" id="521674"/>
    <lineage>
        <taxon>Bacteria</taxon>
        <taxon>Pseudomonadati</taxon>
        <taxon>Planctomycetota</taxon>
        <taxon>Planctomycetia</taxon>
        <taxon>Planctomycetales</taxon>
        <taxon>Planctomycetaceae</taxon>
        <taxon>Planctopirus</taxon>
    </lineage>
</organism>
<name>D5SWP4_PLAL2</name>
<reference evidence="1 2" key="1">
    <citation type="journal article" date="2010" name="Stand. Genomic Sci.">
        <title>Complete genome sequence of Planctomyces limnophilus type strain (Mu 290).</title>
        <authorList>
            <person name="Labutti K."/>
            <person name="Sikorski J."/>
            <person name="Schneider S."/>
            <person name="Nolan M."/>
            <person name="Lucas S."/>
            <person name="Glavina Del Rio T."/>
            <person name="Tice H."/>
            <person name="Cheng J.F."/>
            <person name="Goodwin L."/>
            <person name="Pitluck S."/>
            <person name="Liolios K."/>
            <person name="Ivanova N."/>
            <person name="Mavromatis K."/>
            <person name="Mikhailova N."/>
            <person name="Pati A."/>
            <person name="Chen A."/>
            <person name="Palaniappan K."/>
            <person name="Land M."/>
            <person name="Hauser L."/>
            <person name="Chang Y.J."/>
            <person name="Jeffries C.D."/>
            <person name="Tindall B.J."/>
            <person name="Rohde M."/>
            <person name="Goker M."/>
            <person name="Woyke T."/>
            <person name="Bristow J."/>
            <person name="Eisen J.A."/>
            <person name="Markowitz V."/>
            <person name="Hugenholtz P."/>
            <person name="Kyrpides N.C."/>
            <person name="Klenk H.P."/>
            <person name="Lapidus A."/>
        </authorList>
    </citation>
    <scope>NUCLEOTIDE SEQUENCE [LARGE SCALE GENOMIC DNA]</scope>
    <source>
        <strain evidence="2">ATCC 43296 / DSM 3776 / IFAM 1008 / 290</strain>
    </source>
</reference>
<dbReference type="AlphaFoldDB" id="D5SWP4"/>
<dbReference type="EMBL" id="CP001744">
    <property type="protein sequence ID" value="ADG67394.1"/>
    <property type="molecule type" value="Genomic_DNA"/>
</dbReference>
<dbReference type="Proteomes" id="UP000002220">
    <property type="component" value="Chromosome"/>
</dbReference>
<keyword evidence="2" id="KW-1185">Reference proteome</keyword>
<sequence>MAVLLTAAAESENSLTASLSSEVFPLARDQWLKTKCESKSKRIRAQLITSDFHGQLKGHEYRV</sequence>
<dbReference type="HOGENOM" id="CLU_2882009_0_0_0"/>
<evidence type="ECO:0000313" key="2">
    <source>
        <dbReference type="Proteomes" id="UP000002220"/>
    </source>
</evidence>
<dbReference type="STRING" id="521674.Plim_1561"/>
<protein>
    <submittedName>
        <fullName evidence="1">Uncharacterized protein</fullName>
    </submittedName>
</protein>
<dbReference type="KEGG" id="plm:Plim_1561"/>
<evidence type="ECO:0000313" key="1">
    <source>
        <dbReference type="EMBL" id="ADG67394.1"/>
    </source>
</evidence>
<accession>D5SWP4</accession>